<gene>
    <name evidence="2" type="ORF">EZS27_010925</name>
</gene>
<reference evidence="2" key="1">
    <citation type="submission" date="2019-03" db="EMBL/GenBank/DDBJ databases">
        <title>Single cell metagenomics reveals metabolic interactions within the superorganism composed of flagellate Streblomastix strix and complex community of Bacteroidetes bacteria on its surface.</title>
        <authorList>
            <person name="Treitli S.C."/>
            <person name="Kolisko M."/>
            <person name="Husnik F."/>
            <person name="Keeling P."/>
            <person name="Hampl V."/>
        </authorList>
    </citation>
    <scope>NUCLEOTIDE SEQUENCE</scope>
    <source>
        <strain evidence="2">STM</strain>
    </source>
</reference>
<dbReference type="GO" id="GO:0003676">
    <property type="term" value="F:nucleic acid binding"/>
    <property type="evidence" value="ECO:0007669"/>
    <property type="project" value="InterPro"/>
</dbReference>
<evidence type="ECO:0000259" key="1">
    <source>
        <dbReference type="Pfam" id="PF13358"/>
    </source>
</evidence>
<dbReference type="AlphaFoldDB" id="A0A5J4S5B7"/>
<name>A0A5J4S5B7_9ZZZZ</name>
<comment type="caution">
    <text evidence="2">The sequence shown here is derived from an EMBL/GenBank/DDBJ whole genome shotgun (WGS) entry which is preliminary data.</text>
</comment>
<dbReference type="InterPro" id="IPR047655">
    <property type="entry name" value="Transpos_IS630-like"/>
</dbReference>
<dbReference type="Gene3D" id="3.30.420.10">
    <property type="entry name" value="Ribonuclease H-like superfamily/Ribonuclease H"/>
    <property type="match status" value="1"/>
</dbReference>
<organism evidence="2">
    <name type="scientific">termite gut metagenome</name>
    <dbReference type="NCBI Taxonomy" id="433724"/>
    <lineage>
        <taxon>unclassified sequences</taxon>
        <taxon>metagenomes</taxon>
        <taxon>organismal metagenomes</taxon>
    </lineage>
</organism>
<protein>
    <recommendedName>
        <fullName evidence="1">Tc1-like transposase DDE domain-containing protein</fullName>
    </recommendedName>
</protein>
<dbReference type="Pfam" id="PF13358">
    <property type="entry name" value="DDE_3"/>
    <property type="match status" value="1"/>
</dbReference>
<dbReference type="InterPro" id="IPR036397">
    <property type="entry name" value="RNaseH_sf"/>
</dbReference>
<sequence length="196" mass="22939">MRKRRCLQKKLQEKIATGDYEVYYEDECHFKLTPSIIRAWFLAGSHPEIKSPVERFKVGIFGAMGKNGQLITLQNEKFNAETFRLFLEKLVKEASVGNKENGRKKKILLVLDNAKYRHAKILQPWIESVSNILELFFLPPYSPDLNAIEMLWKKTGRNVTHNRFFKSLEVLRYDLSLYWSIFNVPNNELTNLTAVI</sequence>
<feature type="domain" description="Tc1-like transposase DDE" evidence="1">
    <location>
        <begin position="22"/>
        <end position="171"/>
    </location>
</feature>
<accession>A0A5J4S5B7</accession>
<dbReference type="EMBL" id="SNRY01000401">
    <property type="protein sequence ID" value="KAA6341269.1"/>
    <property type="molecule type" value="Genomic_DNA"/>
</dbReference>
<dbReference type="NCBIfam" id="NF033545">
    <property type="entry name" value="transpos_IS630"/>
    <property type="match status" value="1"/>
</dbReference>
<evidence type="ECO:0000313" key="2">
    <source>
        <dbReference type="EMBL" id="KAA6341269.1"/>
    </source>
</evidence>
<dbReference type="InterPro" id="IPR038717">
    <property type="entry name" value="Tc1-like_DDE_dom"/>
</dbReference>
<proteinExistence type="predicted"/>